<reference evidence="2" key="1">
    <citation type="submission" date="2023-07" db="EMBL/GenBank/DDBJ databases">
        <title>Novel species in the genus Lipingzhangella isolated from Sambhar Salt Lake.</title>
        <authorList>
            <person name="Jiya N."/>
            <person name="Kajale S."/>
            <person name="Sharma A."/>
        </authorList>
    </citation>
    <scope>NUCLEOTIDE SEQUENCE [LARGE SCALE GENOMIC DNA]</scope>
    <source>
        <strain evidence="2">LS1_29</strain>
    </source>
</reference>
<gene>
    <name evidence="1" type="ORF">RIF23_20195</name>
</gene>
<dbReference type="EMBL" id="JAVLVT010000017">
    <property type="protein sequence ID" value="MDS1272612.1"/>
    <property type="molecule type" value="Genomic_DNA"/>
</dbReference>
<dbReference type="Proteomes" id="UP001250214">
    <property type="component" value="Unassembled WGS sequence"/>
</dbReference>
<sequence length="166" mass="18772">MNNVTTETPILDYLRAVDREHADAFEFPINFDWHEAEERIDELTERLGAVHPYPAAVAWVQDATYHAAVTLPTESGTRLMIRASNFAALAAVEPADTREYPTLDEAVAGGAVTEEERRRVLDAVAHAEYVHVPEHVLDHPYDGVYTLREIHPGKPPTWRIRFFGQL</sequence>
<accession>A0ABU2HC85</accession>
<dbReference type="RefSeq" id="WP_310914208.1">
    <property type="nucleotide sequence ID" value="NZ_JAVLVT010000017.1"/>
</dbReference>
<keyword evidence="2" id="KW-1185">Reference proteome</keyword>
<protein>
    <submittedName>
        <fullName evidence="1">Uncharacterized protein</fullName>
    </submittedName>
</protein>
<comment type="caution">
    <text evidence="1">The sequence shown here is derived from an EMBL/GenBank/DDBJ whole genome shotgun (WGS) entry which is preliminary data.</text>
</comment>
<organism evidence="1 2">
    <name type="scientific">Lipingzhangella rawalii</name>
    <dbReference type="NCBI Taxonomy" id="2055835"/>
    <lineage>
        <taxon>Bacteria</taxon>
        <taxon>Bacillati</taxon>
        <taxon>Actinomycetota</taxon>
        <taxon>Actinomycetes</taxon>
        <taxon>Streptosporangiales</taxon>
        <taxon>Nocardiopsidaceae</taxon>
        <taxon>Lipingzhangella</taxon>
    </lineage>
</organism>
<evidence type="ECO:0000313" key="2">
    <source>
        <dbReference type="Proteomes" id="UP001250214"/>
    </source>
</evidence>
<proteinExistence type="predicted"/>
<name>A0ABU2HC85_9ACTN</name>
<evidence type="ECO:0000313" key="1">
    <source>
        <dbReference type="EMBL" id="MDS1272612.1"/>
    </source>
</evidence>